<name>D8PDT6_9BACT</name>
<organism evidence="1 2">
    <name type="scientific">Nitrospira defluvii</name>
    <dbReference type="NCBI Taxonomy" id="330214"/>
    <lineage>
        <taxon>Bacteria</taxon>
        <taxon>Pseudomonadati</taxon>
        <taxon>Nitrospirota</taxon>
        <taxon>Nitrospiria</taxon>
        <taxon>Nitrospirales</taxon>
        <taxon>Nitrospiraceae</taxon>
        <taxon>Nitrospira</taxon>
    </lineage>
</organism>
<evidence type="ECO:0000313" key="1">
    <source>
        <dbReference type="EMBL" id="CBK41395.1"/>
    </source>
</evidence>
<keyword evidence="2" id="KW-1185">Reference proteome</keyword>
<dbReference type="AlphaFoldDB" id="D8PDT6"/>
<dbReference type="OrthoDB" id="9841058at2"/>
<proteinExistence type="predicted"/>
<reference evidence="1 2" key="1">
    <citation type="journal article" date="2010" name="Proc. Natl. Acad. Sci. U.S.A.">
        <title>A Nitrospira metagenome illuminates the physiology and evolution of globally important nitrite-oxidizing bacteria.</title>
        <authorList>
            <person name="Lucker S."/>
            <person name="Wagner M."/>
            <person name="Maixner F."/>
            <person name="Pelletier E."/>
            <person name="Koch H."/>
            <person name="Vacherie B."/>
            <person name="Rattei T."/>
            <person name="Sinninghe Damste J."/>
            <person name="Spieck E."/>
            <person name="Le Paslier D."/>
            <person name="Daims H."/>
        </authorList>
    </citation>
    <scope>NUCLEOTIDE SEQUENCE [LARGE SCALE GENOMIC DNA]</scope>
</reference>
<dbReference type="STRING" id="330214.NIDE1660"/>
<protein>
    <submittedName>
        <fullName evidence="1">Uncharacterized protein</fullName>
    </submittedName>
</protein>
<accession>D8PDT6</accession>
<dbReference type="HOGENOM" id="CLU_2631623_0_0_0"/>
<dbReference type="KEGG" id="nde:NIDE1660"/>
<sequence length="77" mass="9092">MIWHRCSLKLPSLFGPACCGREATTYDRARKAWLCPEHTKERLCEFCQLERAWVRFCYGEHDVMCEVWLCADCAGFR</sequence>
<dbReference type="EMBL" id="FP929003">
    <property type="protein sequence ID" value="CBK41395.1"/>
    <property type="molecule type" value="Genomic_DNA"/>
</dbReference>
<dbReference type="Proteomes" id="UP000001660">
    <property type="component" value="Chromosome"/>
</dbReference>
<evidence type="ECO:0000313" key="2">
    <source>
        <dbReference type="Proteomes" id="UP000001660"/>
    </source>
</evidence>
<gene>
    <name evidence="1" type="ORF">NIDE1660</name>
</gene>